<dbReference type="Gene3D" id="2.40.10.10">
    <property type="entry name" value="Trypsin-like serine proteases"/>
    <property type="match status" value="1"/>
</dbReference>
<dbReference type="PROSITE" id="PS00135">
    <property type="entry name" value="TRYPSIN_SER"/>
    <property type="match status" value="1"/>
</dbReference>
<keyword evidence="2" id="KW-0378">Hydrolase</keyword>
<keyword evidence="3" id="KW-0812">Transmembrane</keyword>
<dbReference type="InterPro" id="IPR018114">
    <property type="entry name" value="TRYPSIN_HIS"/>
</dbReference>
<dbReference type="PROSITE" id="PS00134">
    <property type="entry name" value="TRYPSIN_HIS"/>
    <property type="match status" value="1"/>
</dbReference>
<dbReference type="CDD" id="cd00190">
    <property type="entry name" value="Tryp_SPc"/>
    <property type="match status" value="1"/>
</dbReference>
<evidence type="ECO:0000256" key="1">
    <source>
        <dbReference type="ARBA" id="ARBA00023157"/>
    </source>
</evidence>
<evidence type="ECO:0000313" key="6">
    <source>
        <dbReference type="EMBL" id="OMH86277.1"/>
    </source>
</evidence>
<sequence length="330" mass="35454">MRIRFSLISGLSQIAVVLKLGTQVHALGPKMVTQTPRIEKVINGTPASISDFPYAAFIYINLRNSGEACAGALISPNYVLTAAHCLFNSDNSQFNPSDVYIGLGSQYNIEQNNQIYQASQLIPNEKFNPVQVTDDIGLIKLSRSVPASVAVPGKIYNQEIVDNMPASAAGWGITSNDANATISSILLEVPLVISSSSQCQTLNPNWNGNNKRTVCTLNQNNQDTCYGDSGGPLSYTGDNSRPVIGVTSIGNAPGNPERPDCGLPGGGAFYTHAFYYIDWISKNTGISKSNLVFDPNSKYSSAINVQPGFLYICALSAFSAYILLSNNMFL</sequence>
<dbReference type="PANTHER" id="PTHR24260">
    <property type="match status" value="1"/>
</dbReference>
<evidence type="ECO:0000256" key="4">
    <source>
        <dbReference type="SAM" id="SignalP"/>
    </source>
</evidence>
<keyword evidence="3" id="KW-1133">Transmembrane helix</keyword>
<accession>A0A1R1PZC0</accession>
<dbReference type="InterPro" id="IPR051333">
    <property type="entry name" value="CLIP_Serine_Protease"/>
</dbReference>
<dbReference type="InterPro" id="IPR043504">
    <property type="entry name" value="Peptidase_S1_PA_chymotrypsin"/>
</dbReference>
<keyword evidence="3" id="KW-0472">Membrane</keyword>
<dbReference type="AlphaFoldDB" id="A0A1R1PZC0"/>
<evidence type="ECO:0000259" key="5">
    <source>
        <dbReference type="PROSITE" id="PS50240"/>
    </source>
</evidence>
<evidence type="ECO:0000256" key="2">
    <source>
        <dbReference type="RuleBase" id="RU363034"/>
    </source>
</evidence>
<keyword evidence="2" id="KW-0645">Protease</keyword>
<evidence type="ECO:0000256" key="3">
    <source>
        <dbReference type="SAM" id="Phobius"/>
    </source>
</evidence>
<comment type="caution">
    <text evidence="6">The sequence shown here is derived from an EMBL/GenBank/DDBJ whole genome shotgun (WGS) entry which is preliminary data.</text>
</comment>
<dbReference type="PRINTS" id="PR00722">
    <property type="entry name" value="CHYMOTRYPSIN"/>
</dbReference>
<protein>
    <submittedName>
        <fullName evidence="6">Chymotrypsin-2</fullName>
    </submittedName>
</protein>
<keyword evidence="4" id="KW-0732">Signal</keyword>
<dbReference type="PROSITE" id="PS50240">
    <property type="entry name" value="TRYPSIN_DOM"/>
    <property type="match status" value="1"/>
</dbReference>
<dbReference type="SMART" id="SM00020">
    <property type="entry name" value="Tryp_SPc"/>
    <property type="match status" value="1"/>
</dbReference>
<dbReference type="InterPro" id="IPR009003">
    <property type="entry name" value="Peptidase_S1_PA"/>
</dbReference>
<dbReference type="Pfam" id="PF00089">
    <property type="entry name" value="Trypsin"/>
    <property type="match status" value="1"/>
</dbReference>
<feature type="domain" description="Peptidase S1" evidence="5">
    <location>
        <begin position="41"/>
        <end position="285"/>
    </location>
</feature>
<dbReference type="InterPro" id="IPR001314">
    <property type="entry name" value="Peptidase_S1A"/>
</dbReference>
<evidence type="ECO:0000313" key="7">
    <source>
        <dbReference type="Proteomes" id="UP000188320"/>
    </source>
</evidence>
<dbReference type="InterPro" id="IPR001254">
    <property type="entry name" value="Trypsin_dom"/>
</dbReference>
<name>A0A1R1PZC0_ZANCU</name>
<dbReference type="GO" id="GO:0006508">
    <property type="term" value="P:proteolysis"/>
    <property type="evidence" value="ECO:0007669"/>
    <property type="project" value="UniProtKB-KW"/>
</dbReference>
<dbReference type="InterPro" id="IPR033116">
    <property type="entry name" value="TRYPSIN_SER"/>
</dbReference>
<feature type="chain" id="PRO_5013181428" evidence="4">
    <location>
        <begin position="27"/>
        <end position="330"/>
    </location>
</feature>
<proteinExistence type="predicted"/>
<keyword evidence="7" id="KW-1185">Reference proteome</keyword>
<dbReference type="EMBL" id="LSSK01000009">
    <property type="protein sequence ID" value="OMH86277.1"/>
    <property type="molecule type" value="Genomic_DNA"/>
</dbReference>
<dbReference type="Proteomes" id="UP000188320">
    <property type="component" value="Unassembled WGS sequence"/>
</dbReference>
<feature type="transmembrane region" description="Helical" evidence="3">
    <location>
        <begin position="308"/>
        <end position="324"/>
    </location>
</feature>
<keyword evidence="1" id="KW-1015">Disulfide bond</keyword>
<keyword evidence="2" id="KW-0720">Serine protease</keyword>
<feature type="signal peptide" evidence="4">
    <location>
        <begin position="1"/>
        <end position="26"/>
    </location>
</feature>
<dbReference type="OrthoDB" id="6380398at2759"/>
<gene>
    <name evidence="6" type="ORF">AX774_g168</name>
</gene>
<dbReference type="GO" id="GO:0004252">
    <property type="term" value="F:serine-type endopeptidase activity"/>
    <property type="evidence" value="ECO:0007669"/>
    <property type="project" value="InterPro"/>
</dbReference>
<dbReference type="SUPFAM" id="SSF50494">
    <property type="entry name" value="Trypsin-like serine proteases"/>
    <property type="match status" value="1"/>
</dbReference>
<dbReference type="PANTHER" id="PTHR24260:SF147">
    <property type="entry name" value="EG:BACR7A4.3 PROTEIN-RELATED"/>
    <property type="match status" value="1"/>
</dbReference>
<organism evidence="6 7">
    <name type="scientific">Zancudomyces culisetae</name>
    <name type="common">Gut fungus</name>
    <name type="synonym">Smittium culisetae</name>
    <dbReference type="NCBI Taxonomy" id="1213189"/>
    <lineage>
        <taxon>Eukaryota</taxon>
        <taxon>Fungi</taxon>
        <taxon>Fungi incertae sedis</taxon>
        <taxon>Zoopagomycota</taxon>
        <taxon>Kickxellomycotina</taxon>
        <taxon>Harpellomycetes</taxon>
        <taxon>Harpellales</taxon>
        <taxon>Legeriomycetaceae</taxon>
        <taxon>Zancudomyces</taxon>
    </lineage>
</organism>
<reference evidence="7" key="1">
    <citation type="submission" date="2017-01" db="EMBL/GenBank/DDBJ databases">
        <authorList>
            <person name="Wang Y."/>
            <person name="White M."/>
            <person name="Kvist S."/>
            <person name="Moncalvo J.-M."/>
        </authorList>
    </citation>
    <scope>NUCLEOTIDE SEQUENCE [LARGE SCALE GENOMIC DNA]</scope>
    <source>
        <strain evidence="7">COL-18-3</strain>
    </source>
</reference>